<dbReference type="InterPro" id="IPR040442">
    <property type="entry name" value="Pyrv_kinase-like_dom_sf"/>
</dbReference>
<reference evidence="5 6" key="2">
    <citation type="submission" date="2019-02" db="EMBL/GenBank/DDBJ databases">
        <title>'Lichenibacterium ramalinii' gen. nov. sp. nov., 'Lichenibacterium minor' gen. nov. sp. nov.</title>
        <authorList>
            <person name="Pankratov T."/>
        </authorList>
    </citation>
    <scope>NUCLEOTIDE SEQUENCE [LARGE SCALE GENOMIC DNA]</scope>
    <source>
        <strain evidence="5 6">RmlP026</strain>
    </source>
</reference>
<gene>
    <name evidence="5" type="ORF">D3273_20175</name>
</gene>
<evidence type="ECO:0000256" key="1">
    <source>
        <dbReference type="ARBA" id="ARBA00005568"/>
    </source>
</evidence>
<evidence type="ECO:0000313" key="6">
    <source>
        <dbReference type="Proteomes" id="UP000290759"/>
    </source>
</evidence>
<keyword evidence="6" id="KW-1185">Reference proteome</keyword>
<dbReference type="GO" id="GO:0016832">
    <property type="term" value="F:aldehyde-lyase activity"/>
    <property type="evidence" value="ECO:0007669"/>
    <property type="project" value="TreeGrafter"/>
</dbReference>
<name>A0A4Q2U1M4_9HYPH</name>
<organism evidence="5 6">
    <name type="scientific">Lichenibacterium minor</name>
    <dbReference type="NCBI Taxonomy" id="2316528"/>
    <lineage>
        <taxon>Bacteria</taxon>
        <taxon>Pseudomonadati</taxon>
        <taxon>Pseudomonadota</taxon>
        <taxon>Alphaproteobacteria</taxon>
        <taxon>Hyphomicrobiales</taxon>
        <taxon>Lichenihabitantaceae</taxon>
        <taxon>Lichenibacterium</taxon>
    </lineage>
</organism>
<evidence type="ECO:0000256" key="3">
    <source>
        <dbReference type="ARBA" id="ARBA00023239"/>
    </source>
</evidence>
<accession>A0A4Q2U1M4</accession>
<dbReference type="InterPro" id="IPR015813">
    <property type="entry name" value="Pyrv/PenolPyrv_kinase-like_dom"/>
</dbReference>
<keyword evidence="2" id="KW-0479">Metal-binding</keyword>
<evidence type="ECO:0000313" key="5">
    <source>
        <dbReference type="EMBL" id="RYC30192.1"/>
    </source>
</evidence>
<dbReference type="EMBL" id="QYBB01000030">
    <property type="protein sequence ID" value="RYC30192.1"/>
    <property type="molecule type" value="Genomic_DNA"/>
</dbReference>
<dbReference type="GO" id="GO:0005737">
    <property type="term" value="C:cytoplasm"/>
    <property type="evidence" value="ECO:0007669"/>
    <property type="project" value="TreeGrafter"/>
</dbReference>
<dbReference type="PANTHER" id="PTHR30502">
    <property type="entry name" value="2-KETO-3-DEOXY-L-RHAMNONATE ALDOLASE"/>
    <property type="match status" value="1"/>
</dbReference>
<dbReference type="GO" id="GO:0046872">
    <property type="term" value="F:metal ion binding"/>
    <property type="evidence" value="ECO:0007669"/>
    <property type="project" value="UniProtKB-KW"/>
</dbReference>
<dbReference type="Pfam" id="PF03328">
    <property type="entry name" value="HpcH_HpaI"/>
    <property type="match status" value="1"/>
</dbReference>
<comment type="caution">
    <text evidence="5">The sequence shown here is derived from an EMBL/GenBank/DDBJ whole genome shotgun (WGS) entry which is preliminary data.</text>
</comment>
<dbReference type="InterPro" id="IPR005000">
    <property type="entry name" value="Aldolase/citrate-lyase_domain"/>
</dbReference>
<protein>
    <submittedName>
        <fullName evidence="5">2,4-dihydroxyhept-2-ene-1,7-dioic acid aldolase</fullName>
    </submittedName>
</protein>
<evidence type="ECO:0000259" key="4">
    <source>
        <dbReference type="Pfam" id="PF03328"/>
    </source>
</evidence>
<keyword evidence="3" id="KW-0456">Lyase</keyword>
<dbReference type="RefSeq" id="WP_129228693.1">
    <property type="nucleotide sequence ID" value="NZ_QYBB01000030.1"/>
</dbReference>
<dbReference type="SUPFAM" id="SSF51621">
    <property type="entry name" value="Phosphoenolpyruvate/pyruvate domain"/>
    <property type="match status" value="1"/>
</dbReference>
<evidence type="ECO:0000256" key="2">
    <source>
        <dbReference type="ARBA" id="ARBA00022723"/>
    </source>
</evidence>
<dbReference type="Gene3D" id="3.20.20.60">
    <property type="entry name" value="Phosphoenolpyruvate-binding domains"/>
    <property type="match status" value="1"/>
</dbReference>
<sequence>MHTKTLKALSGPHDRGIRTTWLHSASTLSGEMIARVGWDCLVADMQHSMTGFDEMVRLLQVTTNLGATVLVRPPALDPALIGRLLDAGASGIICPMVSSVEEAQLLVTACRYPPVGNRSIGPIRARLLFGDDYVAKANDGVLAIAMIETPGGLEQLDAIAQVPGLDGLFAGPSDIASSLGRSPRMDTDDAVVVEALGRIAGSAVSAGIMAGLACETSAYAKRMHAVGYRLFVTGSDLRIMTAASKSLLAEFGP</sequence>
<comment type="similarity">
    <text evidence="1">Belongs to the HpcH/HpaI aldolase family.</text>
</comment>
<reference evidence="5 6" key="1">
    <citation type="submission" date="2018-12" db="EMBL/GenBank/DDBJ databases">
        <authorList>
            <person name="Grouzdev D.S."/>
            <person name="Krutkina M.S."/>
        </authorList>
    </citation>
    <scope>NUCLEOTIDE SEQUENCE [LARGE SCALE GENOMIC DNA]</scope>
    <source>
        <strain evidence="5 6">RmlP026</strain>
    </source>
</reference>
<dbReference type="PANTHER" id="PTHR30502:SF0">
    <property type="entry name" value="PHOSPHOENOLPYRUVATE CARBOXYLASE FAMILY PROTEIN"/>
    <property type="match status" value="1"/>
</dbReference>
<dbReference type="InterPro" id="IPR050251">
    <property type="entry name" value="HpcH-HpaI_aldolase"/>
</dbReference>
<proteinExistence type="inferred from homology"/>
<feature type="domain" description="HpcH/HpaI aldolase/citrate lyase" evidence="4">
    <location>
        <begin position="21"/>
        <end position="237"/>
    </location>
</feature>
<dbReference type="OrthoDB" id="9802624at2"/>
<dbReference type="Proteomes" id="UP000290759">
    <property type="component" value="Unassembled WGS sequence"/>
</dbReference>
<dbReference type="AlphaFoldDB" id="A0A4Q2U1M4"/>